<dbReference type="AlphaFoldDB" id="A0AAE0SJA4"/>
<protein>
    <submittedName>
        <fullName evidence="1">Uncharacterized protein</fullName>
    </submittedName>
</protein>
<dbReference type="EMBL" id="JAEAOA010000598">
    <property type="protein sequence ID" value="KAK3592803.1"/>
    <property type="molecule type" value="Genomic_DNA"/>
</dbReference>
<comment type="caution">
    <text evidence="1">The sequence shown here is derived from an EMBL/GenBank/DDBJ whole genome shotgun (WGS) entry which is preliminary data.</text>
</comment>
<evidence type="ECO:0000313" key="1">
    <source>
        <dbReference type="EMBL" id="KAK3592803.1"/>
    </source>
</evidence>
<organism evidence="1 2">
    <name type="scientific">Potamilus streckersoni</name>
    <dbReference type="NCBI Taxonomy" id="2493646"/>
    <lineage>
        <taxon>Eukaryota</taxon>
        <taxon>Metazoa</taxon>
        <taxon>Spiralia</taxon>
        <taxon>Lophotrochozoa</taxon>
        <taxon>Mollusca</taxon>
        <taxon>Bivalvia</taxon>
        <taxon>Autobranchia</taxon>
        <taxon>Heteroconchia</taxon>
        <taxon>Palaeoheterodonta</taxon>
        <taxon>Unionida</taxon>
        <taxon>Unionoidea</taxon>
        <taxon>Unionidae</taxon>
        <taxon>Ambleminae</taxon>
        <taxon>Lampsilini</taxon>
        <taxon>Potamilus</taxon>
    </lineage>
</organism>
<sequence>MLRIRELGPKTINEAESHTIRLEAHRLTERQRGNSLHQSAQHGSSVTVCQTLKQAVPDKKEEIDIKTLNESIRALNSTSKQLIETLKGCLVSVFDDVIIPPNNEIIVPGKRIDPVIQDTTALMEQTPNFMYKHELLLAKTVVNPTLGTVPLRILNITDMGYKLHKNTVVATNDVVKLCTKQKHTVNEVKVTESCLGENTVPEHLNLLFQESCKELSETEHGVLKDLLMEYQDTFSRSTNDMG</sequence>
<gene>
    <name evidence="1" type="ORF">CHS0354_009247</name>
</gene>
<name>A0AAE0SJA4_9BIVA</name>
<evidence type="ECO:0000313" key="2">
    <source>
        <dbReference type="Proteomes" id="UP001195483"/>
    </source>
</evidence>
<proteinExistence type="predicted"/>
<accession>A0AAE0SJA4</accession>
<reference evidence="1" key="1">
    <citation type="journal article" date="2021" name="Genome Biol. Evol.">
        <title>A High-Quality Reference Genome for a Parasitic Bivalve with Doubly Uniparental Inheritance (Bivalvia: Unionida).</title>
        <authorList>
            <person name="Smith C.H."/>
        </authorList>
    </citation>
    <scope>NUCLEOTIDE SEQUENCE</scope>
    <source>
        <strain evidence="1">CHS0354</strain>
    </source>
</reference>
<keyword evidence="2" id="KW-1185">Reference proteome</keyword>
<reference evidence="1" key="2">
    <citation type="journal article" date="2021" name="Genome Biol. Evol.">
        <title>Developing a high-quality reference genome for a parasitic bivalve with doubly uniparental inheritance (Bivalvia: Unionida).</title>
        <authorList>
            <person name="Smith C.H."/>
        </authorList>
    </citation>
    <scope>NUCLEOTIDE SEQUENCE</scope>
    <source>
        <strain evidence="1">CHS0354</strain>
        <tissue evidence="1">Mantle</tissue>
    </source>
</reference>
<dbReference type="Proteomes" id="UP001195483">
    <property type="component" value="Unassembled WGS sequence"/>
</dbReference>
<reference evidence="1" key="3">
    <citation type="submission" date="2023-05" db="EMBL/GenBank/DDBJ databases">
        <authorList>
            <person name="Smith C.H."/>
        </authorList>
    </citation>
    <scope>NUCLEOTIDE SEQUENCE</scope>
    <source>
        <strain evidence="1">CHS0354</strain>
        <tissue evidence="1">Mantle</tissue>
    </source>
</reference>